<name>A0ABU2ESB4_9BURK</name>
<proteinExistence type="predicted"/>
<comment type="caution">
    <text evidence="1">The sequence shown here is derived from an EMBL/GenBank/DDBJ whole genome shotgun (WGS) entry which is preliminary data.</text>
</comment>
<keyword evidence="2" id="KW-1185">Reference proteome</keyword>
<accession>A0ABU2ESB4</accession>
<evidence type="ECO:0000313" key="2">
    <source>
        <dbReference type="Proteomes" id="UP001246576"/>
    </source>
</evidence>
<protein>
    <submittedName>
        <fullName evidence="1">Uncharacterized protein</fullName>
    </submittedName>
</protein>
<dbReference type="EMBL" id="JAVLSJ010000011">
    <property type="protein sequence ID" value="MDR9850715.1"/>
    <property type="molecule type" value="Genomic_DNA"/>
</dbReference>
<dbReference type="RefSeq" id="WP_310841055.1">
    <property type="nucleotide sequence ID" value="NZ_JAVLSJ010000011.1"/>
</dbReference>
<gene>
    <name evidence="1" type="ORF">RI048_20960</name>
</gene>
<sequence length="248" mass="27733">MRRYQLHSELEINKEKGEPMKLRKTISGMSARNWLLSLTASTCLLLGDPAQAEPAQPFTSAAQEQAAGSKGVVLISANWGRSWGCGRNDYAQLQLLGFDKIEPGTRPLSQRPELVIQGAESGNAQQIPFSNYAFLVDPGEYEFSLYLIHVARSMTQTAHFSGDRKSLFQDGRSKVGSFKVGAGEIVYVGHFALDCVQAPMPWRFYPETRADFTQYLDKVKQQYPDLDTSKAVFRLFETKLIGKPYVLP</sequence>
<evidence type="ECO:0000313" key="1">
    <source>
        <dbReference type="EMBL" id="MDR9850715.1"/>
    </source>
</evidence>
<reference evidence="1" key="1">
    <citation type="submission" date="2023-09" db="EMBL/GenBank/DDBJ databases">
        <title>Description of first Herbaspirillum huttiense subsp. nephrolepsisexaltata and Herbaspirillum huttiense subsp. lycopersicon.</title>
        <authorList>
            <person name="Poudel M."/>
            <person name="Sharma A."/>
            <person name="Goss E."/>
            <person name="Tapia J.H."/>
            <person name="Harmon C.M."/>
            <person name="Jones J.B."/>
        </authorList>
    </citation>
    <scope>NUCLEOTIDE SEQUENCE</scope>
    <source>
        <strain evidence="1">SE1</strain>
    </source>
</reference>
<organism evidence="1 2">
    <name type="scientific">Herbaspirillum huttiense subsp. lycopersici</name>
    <dbReference type="NCBI Taxonomy" id="3074428"/>
    <lineage>
        <taxon>Bacteria</taxon>
        <taxon>Pseudomonadati</taxon>
        <taxon>Pseudomonadota</taxon>
        <taxon>Betaproteobacteria</taxon>
        <taxon>Burkholderiales</taxon>
        <taxon>Oxalobacteraceae</taxon>
        <taxon>Herbaspirillum</taxon>
    </lineage>
</organism>
<dbReference type="Proteomes" id="UP001246576">
    <property type="component" value="Unassembled WGS sequence"/>
</dbReference>